<protein>
    <submittedName>
        <fullName evidence="1">Uncharacterized protein</fullName>
    </submittedName>
</protein>
<dbReference type="Proteomes" id="UP000821845">
    <property type="component" value="Chromosome 1"/>
</dbReference>
<gene>
    <name evidence="1" type="ORF">HPB50_025159</name>
</gene>
<proteinExistence type="predicted"/>
<name>A0ACB7TLY7_HYAAI</name>
<sequence length="239" mass="26547">MRVKDKDHNNDLIDPTLNRDTKRSIKLPRATVFTPMSFLGCDNNSFAMRGLHQILVEVKPELKPLPGVALLAKSHGIKVPPNDRYSYGVDCDEVYPGIFVGDEGAARNKHYLRGLGVTHVLNTAEGSQFGQVDTSQAFYNSHGISYLGLRLVDIPQEDIAAHFDKCANFIDDCLENNGKVLVNCRMGMSRSATIAIAYLMIKKGMTVDDGLRTLRMNRAVRPNNGFLLQLVQLDAKLRS</sequence>
<dbReference type="EMBL" id="CM023481">
    <property type="protein sequence ID" value="KAH6948572.1"/>
    <property type="molecule type" value="Genomic_DNA"/>
</dbReference>
<evidence type="ECO:0000313" key="1">
    <source>
        <dbReference type="EMBL" id="KAH6948572.1"/>
    </source>
</evidence>
<organism evidence="1 2">
    <name type="scientific">Hyalomma asiaticum</name>
    <name type="common">Tick</name>
    <dbReference type="NCBI Taxonomy" id="266040"/>
    <lineage>
        <taxon>Eukaryota</taxon>
        <taxon>Metazoa</taxon>
        <taxon>Ecdysozoa</taxon>
        <taxon>Arthropoda</taxon>
        <taxon>Chelicerata</taxon>
        <taxon>Arachnida</taxon>
        <taxon>Acari</taxon>
        <taxon>Parasitiformes</taxon>
        <taxon>Ixodida</taxon>
        <taxon>Ixodoidea</taxon>
        <taxon>Ixodidae</taxon>
        <taxon>Hyalomminae</taxon>
        <taxon>Hyalomma</taxon>
    </lineage>
</organism>
<keyword evidence="2" id="KW-1185">Reference proteome</keyword>
<evidence type="ECO:0000313" key="2">
    <source>
        <dbReference type="Proteomes" id="UP000821845"/>
    </source>
</evidence>
<comment type="caution">
    <text evidence="1">The sequence shown here is derived from an EMBL/GenBank/DDBJ whole genome shotgun (WGS) entry which is preliminary data.</text>
</comment>
<reference evidence="1" key="1">
    <citation type="submission" date="2020-05" db="EMBL/GenBank/DDBJ databases">
        <title>Large-scale comparative analyses of tick genomes elucidate their genetic diversity and vector capacities.</title>
        <authorList>
            <person name="Jia N."/>
            <person name="Wang J."/>
            <person name="Shi W."/>
            <person name="Du L."/>
            <person name="Sun Y."/>
            <person name="Zhan W."/>
            <person name="Jiang J."/>
            <person name="Wang Q."/>
            <person name="Zhang B."/>
            <person name="Ji P."/>
            <person name="Sakyi L.B."/>
            <person name="Cui X."/>
            <person name="Yuan T."/>
            <person name="Jiang B."/>
            <person name="Yang W."/>
            <person name="Lam T.T.-Y."/>
            <person name="Chang Q."/>
            <person name="Ding S."/>
            <person name="Wang X."/>
            <person name="Zhu J."/>
            <person name="Ruan X."/>
            <person name="Zhao L."/>
            <person name="Wei J."/>
            <person name="Que T."/>
            <person name="Du C."/>
            <person name="Cheng J."/>
            <person name="Dai P."/>
            <person name="Han X."/>
            <person name="Huang E."/>
            <person name="Gao Y."/>
            <person name="Liu J."/>
            <person name="Shao H."/>
            <person name="Ye R."/>
            <person name="Li L."/>
            <person name="Wei W."/>
            <person name="Wang X."/>
            <person name="Wang C."/>
            <person name="Yang T."/>
            <person name="Huo Q."/>
            <person name="Li W."/>
            <person name="Guo W."/>
            <person name="Chen H."/>
            <person name="Zhou L."/>
            <person name="Ni X."/>
            <person name="Tian J."/>
            <person name="Zhou Y."/>
            <person name="Sheng Y."/>
            <person name="Liu T."/>
            <person name="Pan Y."/>
            <person name="Xia L."/>
            <person name="Li J."/>
            <person name="Zhao F."/>
            <person name="Cao W."/>
        </authorList>
    </citation>
    <scope>NUCLEOTIDE SEQUENCE</scope>
    <source>
        <strain evidence="1">Hyas-2018</strain>
    </source>
</reference>
<accession>A0ACB7TLY7</accession>